<comment type="caution">
    <text evidence="7">The sequence shown here is derived from an EMBL/GenBank/DDBJ whole genome shotgun (WGS) entry which is preliminary data.</text>
</comment>
<comment type="subcellular location">
    <subcellularLocation>
        <location evidence="1">Membrane</location>
        <topology evidence="1">Multi-pass membrane protein</topology>
    </subcellularLocation>
</comment>
<feature type="transmembrane region" description="Helical" evidence="6">
    <location>
        <begin position="33"/>
        <end position="53"/>
    </location>
</feature>
<dbReference type="Gene3D" id="1.20.1080.10">
    <property type="entry name" value="Glycerol uptake facilitator protein"/>
    <property type="match status" value="1"/>
</dbReference>
<dbReference type="EMBL" id="VUKA01000019">
    <property type="protein sequence ID" value="KAA2211629.1"/>
    <property type="molecule type" value="Genomic_DNA"/>
</dbReference>
<sequence>MSDTRKNPVGNAIAQAAPEALAAKARQPWMRMMVLAGFAGAFIAFGSVISMVAQSGLAQAGPGGGDAVGAVQLLSGLAFSVGLILVMIVGAELFTGNTMMVLPAATGALPAGRMIRAWTIVWIGNLVGSIAVALFFVAAGGLGDGVGEAAASMVEAKMAKSALAVFCSAILANMLVCLAVWMSMGAATIPAKILAITGPIMIFVAAGLEHSVANMSILPLGWLAMPGEGVFWLAGLQNLLLSSLGNLLGGALLALGLAYGHNALRQEA</sequence>
<feature type="transmembrane region" description="Helical" evidence="6">
    <location>
        <begin position="73"/>
        <end position="94"/>
    </location>
</feature>
<evidence type="ECO:0000256" key="6">
    <source>
        <dbReference type="SAM" id="Phobius"/>
    </source>
</evidence>
<dbReference type="Proteomes" id="UP000322110">
    <property type="component" value="Unassembled WGS sequence"/>
</dbReference>
<name>A0A5B2TBS9_9PROT</name>
<proteinExistence type="inferred from homology"/>
<keyword evidence="8" id="KW-1185">Reference proteome</keyword>
<keyword evidence="3 6" id="KW-1133">Transmembrane helix</keyword>
<evidence type="ECO:0000313" key="7">
    <source>
        <dbReference type="EMBL" id="KAA2211629.1"/>
    </source>
</evidence>
<evidence type="ECO:0000313" key="8">
    <source>
        <dbReference type="Proteomes" id="UP000322110"/>
    </source>
</evidence>
<keyword evidence="2 6" id="KW-0812">Transmembrane</keyword>
<dbReference type="PROSITE" id="PS01006">
    <property type="entry name" value="FORMATE_NITRITE_TP_2"/>
    <property type="match status" value="1"/>
</dbReference>
<evidence type="ECO:0000256" key="4">
    <source>
        <dbReference type="ARBA" id="ARBA00023136"/>
    </source>
</evidence>
<evidence type="ECO:0000256" key="3">
    <source>
        <dbReference type="ARBA" id="ARBA00022989"/>
    </source>
</evidence>
<dbReference type="Pfam" id="PF01226">
    <property type="entry name" value="Form_Nir_trans"/>
    <property type="match status" value="1"/>
</dbReference>
<dbReference type="PANTHER" id="PTHR30520">
    <property type="entry name" value="FORMATE TRANSPORTER-RELATED"/>
    <property type="match status" value="1"/>
</dbReference>
<accession>A0A5B2TBS9</accession>
<dbReference type="InterPro" id="IPR024002">
    <property type="entry name" value="For/NO2_transpt_CS"/>
</dbReference>
<evidence type="ECO:0000256" key="5">
    <source>
        <dbReference type="ARBA" id="ARBA00049660"/>
    </source>
</evidence>
<protein>
    <submittedName>
        <fullName evidence="7">Formate/nitrite transporter family protein</fullName>
    </submittedName>
</protein>
<dbReference type="PANTHER" id="PTHR30520:SF6">
    <property type="entry name" value="FORMATE_NITRATE FAMILY TRANSPORTER (EUROFUNG)"/>
    <property type="match status" value="1"/>
</dbReference>
<dbReference type="GO" id="GO:0015499">
    <property type="term" value="F:formate transmembrane transporter activity"/>
    <property type="evidence" value="ECO:0007669"/>
    <property type="project" value="TreeGrafter"/>
</dbReference>
<comment type="similarity">
    <text evidence="5">Belongs to the FNT transporter (TC 1.A.16) family.</text>
</comment>
<feature type="transmembrane region" description="Helical" evidence="6">
    <location>
        <begin position="162"/>
        <end position="181"/>
    </location>
</feature>
<dbReference type="GO" id="GO:0005886">
    <property type="term" value="C:plasma membrane"/>
    <property type="evidence" value="ECO:0007669"/>
    <property type="project" value="TreeGrafter"/>
</dbReference>
<reference evidence="7 8" key="1">
    <citation type="journal article" date="2015" name="Int. J. Syst. Evol. Microbiol.">
        <title>Roseomonas oryzae sp. nov., isolated from paddy rhizosphere soil.</title>
        <authorList>
            <person name="Ramaprasad E.V."/>
            <person name="Sasikala Ch."/>
            <person name="Ramana Ch.V."/>
        </authorList>
    </citation>
    <scope>NUCLEOTIDE SEQUENCE [LARGE SCALE GENOMIC DNA]</scope>
    <source>
        <strain evidence="7 8">KCTC 42542</strain>
    </source>
</reference>
<keyword evidence="4 6" id="KW-0472">Membrane</keyword>
<feature type="transmembrane region" description="Helical" evidence="6">
    <location>
        <begin position="232"/>
        <end position="259"/>
    </location>
</feature>
<evidence type="ECO:0000256" key="2">
    <source>
        <dbReference type="ARBA" id="ARBA00022692"/>
    </source>
</evidence>
<evidence type="ECO:0000256" key="1">
    <source>
        <dbReference type="ARBA" id="ARBA00004141"/>
    </source>
</evidence>
<dbReference type="PROSITE" id="PS01005">
    <property type="entry name" value="FORMATE_NITRITE_TP_1"/>
    <property type="match status" value="1"/>
</dbReference>
<feature type="transmembrane region" description="Helical" evidence="6">
    <location>
        <begin position="115"/>
        <end position="142"/>
    </location>
</feature>
<dbReference type="OrthoDB" id="9786493at2"/>
<organism evidence="7 8">
    <name type="scientific">Teichococcus oryzae</name>
    <dbReference type="NCBI Taxonomy" id="1608942"/>
    <lineage>
        <taxon>Bacteria</taxon>
        <taxon>Pseudomonadati</taxon>
        <taxon>Pseudomonadota</taxon>
        <taxon>Alphaproteobacteria</taxon>
        <taxon>Acetobacterales</taxon>
        <taxon>Roseomonadaceae</taxon>
        <taxon>Roseomonas</taxon>
    </lineage>
</organism>
<dbReference type="RefSeq" id="WP_149813887.1">
    <property type="nucleotide sequence ID" value="NZ_VUKA01000019.1"/>
</dbReference>
<dbReference type="AlphaFoldDB" id="A0A5B2TBS9"/>
<dbReference type="InterPro" id="IPR023271">
    <property type="entry name" value="Aquaporin-like"/>
</dbReference>
<gene>
    <name evidence="7" type="ORF">F0Q34_19110</name>
</gene>
<dbReference type="InterPro" id="IPR000292">
    <property type="entry name" value="For/NO2_transpt"/>
</dbReference>